<evidence type="ECO:0000313" key="1">
    <source>
        <dbReference type="EMBL" id="MBD2866967.1"/>
    </source>
</evidence>
<evidence type="ECO:0008006" key="3">
    <source>
        <dbReference type="Google" id="ProtNLM"/>
    </source>
</evidence>
<evidence type="ECO:0000313" key="2">
    <source>
        <dbReference type="Proteomes" id="UP000632125"/>
    </source>
</evidence>
<dbReference type="EMBL" id="JACXIY010000001">
    <property type="protein sequence ID" value="MBD2866967.1"/>
    <property type="molecule type" value="Genomic_DNA"/>
</dbReference>
<reference evidence="1" key="1">
    <citation type="submission" date="2020-09" db="EMBL/GenBank/DDBJ databases">
        <title>A novel bacterium of genus Paenibacillus, isolated from South China Sea.</title>
        <authorList>
            <person name="Huang H."/>
            <person name="Mo K."/>
            <person name="Hu Y."/>
        </authorList>
    </citation>
    <scope>NUCLEOTIDE SEQUENCE</scope>
    <source>
        <strain evidence="1">IB182493</strain>
    </source>
</reference>
<dbReference type="AlphaFoldDB" id="A0A927CH85"/>
<comment type="caution">
    <text evidence="1">The sequence shown here is derived from an EMBL/GenBank/DDBJ whole genome shotgun (WGS) entry which is preliminary data.</text>
</comment>
<dbReference type="Proteomes" id="UP000632125">
    <property type="component" value="Unassembled WGS sequence"/>
</dbReference>
<protein>
    <recommendedName>
        <fullName evidence="3">Nucleotidyltransferase</fullName>
    </recommendedName>
</protein>
<name>A0A927CH85_9BACL</name>
<keyword evidence="2" id="KW-1185">Reference proteome</keyword>
<dbReference type="RefSeq" id="WP_190857155.1">
    <property type="nucleotide sequence ID" value="NZ_JACXIY010000001.1"/>
</dbReference>
<organism evidence="1 2">
    <name type="scientific">Paenibacillus arenilitoris</name>
    <dbReference type="NCBI Taxonomy" id="2772299"/>
    <lineage>
        <taxon>Bacteria</taxon>
        <taxon>Bacillati</taxon>
        <taxon>Bacillota</taxon>
        <taxon>Bacilli</taxon>
        <taxon>Bacillales</taxon>
        <taxon>Paenibacillaceae</taxon>
        <taxon>Paenibacillus</taxon>
    </lineage>
</organism>
<accession>A0A927CH85</accession>
<sequence>MEEIHVAPALWELFESVKQISDTWRQDLAVASIISKIFEDNHVTVPIVVGGLVVATYTQGLYKTRDIDLIAVNTDFPYRVMEDQRSLEWATKMMGVMYDHLEWSYCHSQANQRNIIKEFDDVQHSVKRYKDDYEKMMDKVNEQLKTRRKK</sequence>
<proteinExistence type="predicted"/>
<gene>
    <name evidence="1" type="ORF">IDH41_00145</name>
</gene>